<evidence type="ECO:0000313" key="2">
    <source>
        <dbReference type="WBParaSite" id="Pan_g16913.t1"/>
    </source>
</evidence>
<reference evidence="1" key="1">
    <citation type="journal article" date="2013" name="Genetics">
        <title>The draft genome and transcriptome of Panagrellus redivivus are shaped by the harsh demands of a free-living lifestyle.</title>
        <authorList>
            <person name="Srinivasan J."/>
            <person name="Dillman A.R."/>
            <person name="Macchietto M.G."/>
            <person name="Heikkinen L."/>
            <person name="Lakso M."/>
            <person name="Fracchia K.M."/>
            <person name="Antoshechkin I."/>
            <person name="Mortazavi A."/>
            <person name="Wong G."/>
            <person name="Sternberg P.W."/>
        </authorList>
    </citation>
    <scope>NUCLEOTIDE SEQUENCE [LARGE SCALE GENOMIC DNA]</scope>
    <source>
        <strain evidence="1">MT8872</strain>
    </source>
</reference>
<dbReference type="AlphaFoldDB" id="A0A7E4V5J7"/>
<reference evidence="2" key="2">
    <citation type="submission" date="2020-10" db="UniProtKB">
        <authorList>
            <consortium name="WormBaseParasite"/>
        </authorList>
    </citation>
    <scope>IDENTIFICATION</scope>
</reference>
<keyword evidence="1" id="KW-1185">Reference proteome</keyword>
<dbReference type="WBParaSite" id="Pan_g16913.t1">
    <property type="protein sequence ID" value="Pan_g16913.t1"/>
    <property type="gene ID" value="Pan_g16913"/>
</dbReference>
<sequence length="1057" mass="116899">MSSEAAVAVFTQDPGSPFQAFYKRRKSTSSYEASGHVLTSGIDSSAKAFARKVPPSTVQAVYILNQVGNDPTNFKLIEPALKSAGFKNVCTISQDSYQASVSLDAVNLDCAVGELVGLLATSQYLQLATVVEKTSTGYKFVKSFADFPNELKEFPSLKHVILLDDATDAVKAEFAKLYRGKQLHYASIDLCRALWKYVWNKFDNGNFGGNFLEEVISFDTLLKFKDGMIYLPFRGEAMPMVTTFQLDIAHAAKVDVYVQYCGIPPFTPVKTFNFKTKKDRIIKVTVSVGFDQVPNISLETTSPVVAIAPIPLVHGKVGINIQRLPSYQYTVISQTSITPSTVFPSIEALVGDLRREVPSKDVHFILYECEATQNDAAIADAFKCVNLLHTSSYPTVNLSNSFNPLASMMFFGYDIAVAEDECIAVLTDFVAILQRKKRSFHLLHTPGVYAQLKEYLDKYDVKTIINTFSKDEPHATNFRGRNVILSNREAVLKRYNNCYLQNYLNGGDFNGCIIDNPTNIEFFVSWNDTTVVYRTGYVTAPYTWTVELDAENARELKVIPHCGVAVNAEDSDKRYSLKQLGPKVALTFNIKTEFGAHVTCDALAPGCVPRAISLCLLVERTAKGFRKTLYFRDSDKTIVDECPNLFVALEPFKQAEYTVIVFNASDTTAAERKTWQQMATGYGFKAIQFVNGPVLLISSALFYVDPKEYGENKTVLVSDMTAVDKSGQKTPMTYVLRSHQKMLQLQKALPAKIDKVFGTFDSVELVVAVVEDASKSPMLPIHLNAAVLQVCHKTASDYLFSRIDTDAVIEPLIRDVTGITFVAEWKGSNQVFHTEFETLPFSRDVAIHVGEVKSLRIKTTHPNSKQRELLKEFSFKTPYDRVVMLNIAVDSMLVPSVKLVRSEPVPSTVFEFTTDNRVLVRSDAVEGLEYPAYVSFVDGVIVGEGAVSLQNQHPDLVVYDIHRMLSTDFDPDHPDPSWAFKTSRGGDGEVTVHMGQSSTTAIVCFGLIVSAVKKSVESATGHGLTEIGIKLPPGSAVSEDAKTSIGATIAVKLLVFN</sequence>
<dbReference type="Gene3D" id="3.30.30.30">
    <property type="match status" value="1"/>
</dbReference>
<dbReference type="Gene3D" id="3.30.420.40">
    <property type="match status" value="1"/>
</dbReference>
<protein>
    <submittedName>
        <fullName evidence="2">Glycos_transf_1 domain-containing protein</fullName>
    </submittedName>
</protein>
<proteinExistence type="predicted"/>
<name>A0A7E4V5J7_PANRE</name>
<evidence type="ECO:0000313" key="1">
    <source>
        <dbReference type="Proteomes" id="UP000492821"/>
    </source>
</evidence>
<organism evidence="1 2">
    <name type="scientific">Panagrellus redivivus</name>
    <name type="common">Microworm</name>
    <dbReference type="NCBI Taxonomy" id="6233"/>
    <lineage>
        <taxon>Eukaryota</taxon>
        <taxon>Metazoa</taxon>
        <taxon>Ecdysozoa</taxon>
        <taxon>Nematoda</taxon>
        <taxon>Chromadorea</taxon>
        <taxon>Rhabditida</taxon>
        <taxon>Tylenchina</taxon>
        <taxon>Panagrolaimomorpha</taxon>
        <taxon>Panagrolaimoidea</taxon>
        <taxon>Panagrolaimidae</taxon>
        <taxon>Panagrellus</taxon>
    </lineage>
</organism>
<dbReference type="Proteomes" id="UP000492821">
    <property type="component" value="Unassembled WGS sequence"/>
</dbReference>
<accession>A0A7E4V5J7</accession>